<keyword evidence="3" id="KW-0812">Transmembrane</keyword>
<protein>
    <recommendedName>
        <fullName evidence="7">Cysteine-rich transmembrane domain-containing protein</fullName>
    </recommendedName>
</protein>
<evidence type="ECO:0000256" key="4">
    <source>
        <dbReference type="ARBA" id="ARBA00022989"/>
    </source>
</evidence>
<comment type="subcellular location">
    <subcellularLocation>
        <location evidence="1">Membrane</location>
        <topology evidence="1">Single-pass membrane protein</topology>
    </subcellularLocation>
</comment>
<evidence type="ECO:0000256" key="2">
    <source>
        <dbReference type="ARBA" id="ARBA00009444"/>
    </source>
</evidence>
<dbReference type="Proteomes" id="UP001438707">
    <property type="component" value="Unassembled WGS sequence"/>
</dbReference>
<dbReference type="AlphaFoldDB" id="A0AAW1SDA7"/>
<evidence type="ECO:0000313" key="8">
    <source>
        <dbReference type="EMBL" id="KAK9843363.1"/>
    </source>
</evidence>
<dbReference type="PANTHER" id="PTHR31568:SF94">
    <property type="entry name" value="CYSTEINE-RICH TRANSMEMBRANE CYSTM DOMAIN-CONTAINING PROTEIN"/>
    <property type="match status" value="1"/>
</dbReference>
<comment type="similarity">
    <text evidence="2">Belongs to the CYSTM1 family.</text>
</comment>
<evidence type="ECO:0000259" key="7">
    <source>
        <dbReference type="Pfam" id="PF12734"/>
    </source>
</evidence>
<feature type="domain" description="Cysteine-rich transmembrane" evidence="7">
    <location>
        <begin position="39"/>
        <end position="78"/>
    </location>
</feature>
<sequence length="78" mass="8193">MVNAQQIDPASKASPAVAPAHQEISQGPGVPPPGYPLNGVTPQFPADFKLESRSRDEKGCIEGCLAALCCCFICEECC</sequence>
<evidence type="ECO:0000256" key="5">
    <source>
        <dbReference type="ARBA" id="ARBA00023136"/>
    </source>
</evidence>
<comment type="caution">
    <text evidence="8">The sequence shown here is derived from an EMBL/GenBank/DDBJ whole genome shotgun (WGS) entry which is preliminary data.</text>
</comment>
<dbReference type="PANTHER" id="PTHR31568">
    <property type="entry name" value="RCG49325, ISOFORM CRA_A"/>
    <property type="match status" value="1"/>
</dbReference>
<evidence type="ECO:0000256" key="3">
    <source>
        <dbReference type="ARBA" id="ARBA00022692"/>
    </source>
</evidence>
<evidence type="ECO:0000256" key="6">
    <source>
        <dbReference type="SAM" id="MobiDB-lite"/>
    </source>
</evidence>
<name>A0AAW1SDA7_9CHLO</name>
<keyword evidence="9" id="KW-1185">Reference proteome</keyword>
<dbReference type="Pfam" id="PF12734">
    <property type="entry name" value="CYSTM"/>
    <property type="match status" value="1"/>
</dbReference>
<proteinExistence type="inferred from homology"/>
<keyword evidence="5" id="KW-0472">Membrane</keyword>
<dbReference type="InterPro" id="IPR028144">
    <property type="entry name" value="CYSTM_dom"/>
</dbReference>
<dbReference type="EMBL" id="JALJOS010000002">
    <property type="protein sequence ID" value="KAK9843363.1"/>
    <property type="molecule type" value="Genomic_DNA"/>
</dbReference>
<dbReference type="GO" id="GO:0005886">
    <property type="term" value="C:plasma membrane"/>
    <property type="evidence" value="ECO:0007669"/>
    <property type="project" value="InterPro"/>
</dbReference>
<organism evidence="8 9">
    <name type="scientific">Apatococcus lobatus</name>
    <dbReference type="NCBI Taxonomy" id="904363"/>
    <lineage>
        <taxon>Eukaryota</taxon>
        <taxon>Viridiplantae</taxon>
        <taxon>Chlorophyta</taxon>
        <taxon>core chlorophytes</taxon>
        <taxon>Trebouxiophyceae</taxon>
        <taxon>Chlorellales</taxon>
        <taxon>Chlorellaceae</taxon>
        <taxon>Apatococcus</taxon>
    </lineage>
</organism>
<evidence type="ECO:0000313" key="9">
    <source>
        <dbReference type="Proteomes" id="UP001438707"/>
    </source>
</evidence>
<keyword evidence="4" id="KW-1133">Transmembrane helix</keyword>
<feature type="region of interest" description="Disordered" evidence="6">
    <location>
        <begin position="1"/>
        <end position="40"/>
    </location>
</feature>
<accession>A0AAW1SDA7</accession>
<evidence type="ECO:0000256" key="1">
    <source>
        <dbReference type="ARBA" id="ARBA00004167"/>
    </source>
</evidence>
<dbReference type="InterPro" id="IPR044850">
    <property type="entry name" value="WIH1-like"/>
</dbReference>
<feature type="compositionally biased region" description="Low complexity" evidence="6">
    <location>
        <begin position="9"/>
        <end position="20"/>
    </location>
</feature>
<reference evidence="8 9" key="1">
    <citation type="journal article" date="2024" name="Nat. Commun.">
        <title>Phylogenomics reveals the evolutionary origins of lichenization in chlorophyte algae.</title>
        <authorList>
            <person name="Puginier C."/>
            <person name="Libourel C."/>
            <person name="Otte J."/>
            <person name="Skaloud P."/>
            <person name="Haon M."/>
            <person name="Grisel S."/>
            <person name="Petersen M."/>
            <person name="Berrin J.G."/>
            <person name="Delaux P.M."/>
            <person name="Dal Grande F."/>
            <person name="Keller J."/>
        </authorList>
    </citation>
    <scope>NUCLEOTIDE SEQUENCE [LARGE SCALE GENOMIC DNA]</scope>
    <source>
        <strain evidence="8 9">SAG 2145</strain>
    </source>
</reference>
<gene>
    <name evidence="8" type="ORF">WJX74_010925</name>
</gene>